<keyword evidence="2" id="KW-0732">Signal</keyword>
<accession>A0A132PHJ4</accession>
<feature type="signal peptide" evidence="2">
    <location>
        <begin position="1"/>
        <end position="18"/>
    </location>
</feature>
<evidence type="ECO:0000313" key="3">
    <source>
        <dbReference type="EMBL" id="KWX21810.1"/>
    </source>
</evidence>
<name>A0A132PHJ4_9MYCO</name>
<reference evidence="3 4" key="1">
    <citation type="submission" date="2015-07" db="EMBL/GenBank/DDBJ databases">
        <title>A draft genome sequence of Mycobacterium wolinskyi.</title>
        <authorList>
            <person name="de Man T.J."/>
            <person name="Perry K.A."/>
            <person name="Coulliette A.D."/>
            <person name="Jensen B."/>
            <person name="Toney N.C."/>
            <person name="Limbago B.M."/>
            <person name="Noble-Wang J."/>
        </authorList>
    </citation>
    <scope>NUCLEOTIDE SEQUENCE [LARGE SCALE GENOMIC DNA]</scope>
    <source>
        <strain evidence="3 4">CDC_01</strain>
    </source>
</reference>
<dbReference type="EMBL" id="LGTW01000017">
    <property type="protein sequence ID" value="KWX21810.1"/>
    <property type="molecule type" value="Genomic_DNA"/>
</dbReference>
<evidence type="ECO:0000313" key="4">
    <source>
        <dbReference type="Proteomes" id="UP000070612"/>
    </source>
</evidence>
<dbReference type="STRING" id="59750.AWC31_28185"/>
<evidence type="ECO:0008006" key="5">
    <source>
        <dbReference type="Google" id="ProtNLM"/>
    </source>
</evidence>
<evidence type="ECO:0000256" key="1">
    <source>
        <dbReference type="SAM" id="MobiDB-lite"/>
    </source>
</evidence>
<organism evidence="3 4">
    <name type="scientific">Mycolicibacterium wolinskyi</name>
    <dbReference type="NCBI Taxonomy" id="59750"/>
    <lineage>
        <taxon>Bacteria</taxon>
        <taxon>Bacillati</taxon>
        <taxon>Actinomycetota</taxon>
        <taxon>Actinomycetes</taxon>
        <taxon>Mycobacteriales</taxon>
        <taxon>Mycobacteriaceae</taxon>
        <taxon>Mycolicibacterium</taxon>
    </lineage>
</organism>
<evidence type="ECO:0000256" key="2">
    <source>
        <dbReference type="SAM" id="SignalP"/>
    </source>
</evidence>
<feature type="compositionally biased region" description="Polar residues" evidence="1">
    <location>
        <begin position="28"/>
        <end position="39"/>
    </location>
</feature>
<dbReference type="PATRIC" id="fig|59750.3.peg.2047"/>
<feature type="chain" id="PRO_5038333501" description="Lipoprotein LpqJ" evidence="2">
    <location>
        <begin position="19"/>
        <end position="181"/>
    </location>
</feature>
<feature type="region of interest" description="Disordered" evidence="1">
    <location>
        <begin position="25"/>
        <end position="75"/>
    </location>
</feature>
<dbReference type="RefSeq" id="WP_067853201.1">
    <property type="nucleotide sequence ID" value="NZ_LGTW01000017.1"/>
</dbReference>
<feature type="compositionally biased region" description="Low complexity" evidence="1">
    <location>
        <begin position="56"/>
        <end position="72"/>
    </location>
</feature>
<protein>
    <recommendedName>
        <fullName evidence="5">Lipoprotein LpqJ</fullName>
    </recommendedName>
</protein>
<gene>
    <name evidence="3" type="ORF">AFM11_23460</name>
</gene>
<dbReference type="AlphaFoldDB" id="A0A132PHJ4"/>
<comment type="caution">
    <text evidence="3">The sequence shown here is derived from an EMBL/GenBank/DDBJ whole genome shotgun (WGS) entry which is preliminary data.</text>
</comment>
<proteinExistence type="predicted"/>
<dbReference type="Proteomes" id="UP000070612">
    <property type="component" value="Unassembled WGS sequence"/>
</dbReference>
<sequence>MNGRLLLGCLLAASVVLAGCQSDIDGSPVTSPQSPTEPSFPTARPTRSSPAPPPSSTVAAPPSAKPPAGATPLEPQNGYVFIETKSGKTRCQLSTQDIGCESDFSNAPDIDGLPANGVELSADGNMRWVLGNLGAIPAVTLDYRTYTALGWTIEAGSDGTRFTNDASGHGMVVAVEGVENF</sequence>
<keyword evidence="4" id="KW-1185">Reference proteome</keyword>
<dbReference type="PROSITE" id="PS51257">
    <property type="entry name" value="PROKAR_LIPOPROTEIN"/>
    <property type="match status" value="1"/>
</dbReference>